<dbReference type="AlphaFoldDB" id="A0AB40B2T9"/>
<name>A0AB40B2T9_DIOCR</name>
<proteinExistence type="inferred from homology"/>
<keyword evidence="1 4" id="KW-0732">Signal</keyword>
<evidence type="ECO:0000313" key="6">
    <source>
        <dbReference type="Proteomes" id="UP001515500"/>
    </source>
</evidence>
<dbReference type="InterPro" id="IPR035513">
    <property type="entry name" value="Invertase/methylesterase_inhib"/>
</dbReference>
<evidence type="ECO:0000313" key="7">
    <source>
        <dbReference type="RefSeq" id="XP_039121556.1"/>
    </source>
</evidence>
<dbReference type="PANTHER" id="PTHR35357">
    <property type="entry name" value="OS02G0537100 PROTEIN"/>
    <property type="match status" value="1"/>
</dbReference>
<evidence type="ECO:0000256" key="2">
    <source>
        <dbReference type="ARBA" id="ARBA00023157"/>
    </source>
</evidence>
<evidence type="ECO:0000259" key="5">
    <source>
        <dbReference type="SMART" id="SM00856"/>
    </source>
</evidence>
<accession>A0AB40B2T9</accession>
<organism evidence="6 7">
    <name type="scientific">Dioscorea cayennensis subsp. rotundata</name>
    <name type="common">White Guinea yam</name>
    <name type="synonym">Dioscorea rotundata</name>
    <dbReference type="NCBI Taxonomy" id="55577"/>
    <lineage>
        <taxon>Eukaryota</taxon>
        <taxon>Viridiplantae</taxon>
        <taxon>Streptophyta</taxon>
        <taxon>Embryophyta</taxon>
        <taxon>Tracheophyta</taxon>
        <taxon>Spermatophyta</taxon>
        <taxon>Magnoliopsida</taxon>
        <taxon>Liliopsida</taxon>
        <taxon>Dioscoreales</taxon>
        <taxon>Dioscoreaceae</taxon>
        <taxon>Dioscorea</taxon>
    </lineage>
</organism>
<keyword evidence="6" id="KW-1185">Reference proteome</keyword>
<dbReference type="Pfam" id="PF04043">
    <property type="entry name" value="PMEI"/>
    <property type="match status" value="1"/>
</dbReference>
<dbReference type="NCBIfam" id="TIGR01614">
    <property type="entry name" value="PME_inhib"/>
    <property type="match status" value="1"/>
</dbReference>
<comment type="similarity">
    <text evidence="3">Belongs to the PMEI family.</text>
</comment>
<feature type="signal peptide" evidence="4">
    <location>
        <begin position="1"/>
        <end position="23"/>
    </location>
</feature>
<evidence type="ECO:0000256" key="4">
    <source>
        <dbReference type="SAM" id="SignalP"/>
    </source>
</evidence>
<feature type="domain" description="Pectinesterase inhibitor" evidence="5">
    <location>
        <begin position="26"/>
        <end position="176"/>
    </location>
</feature>
<dbReference type="SMART" id="SM00856">
    <property type="entry name" value="PMEI"/>
    <property type="match status" value="1"/>
</dbReference>
<evidence type="ECO:0000256" key="3">
    <source>
        <dbReference type="ARBA" id="ARBA00038471"/>
    </source>
</evidence>
<dbReference type="InterPro" id="IPR006501">
    <property type="entry name" value="Pectinesterase_inhib_dom"/>
</dbReference>
<dbReference type="Proteomes" id="UP001515500">
    <property type="component" value="Chromosome 4"/>
</dbReference>
<dbReference type="FunFam" id="1.20.140.40:FF:000002">
    <property type="entry name" value="Putative invertase inhibitor"/>
    <property type="match status" value="1"/>
</dbReference>
<dbReference type="GO" id="GO:0004857">
    <property type="term" value="F:enzyme inhibitor activity"/>
    <property type="evidence" value="ECO:0007669"/>
    <property type="project" value="InterPro"/>
</dbReference>
<keyword evidence="2" id="KW-1015">Disulfide bond</keyword>
<dbReference type="InterPro" id="IPR034088">
    <property type="entry name" value="Pla_a_1-like"/>
</dbReference>
<feature type="chain" id="PRO_5044270126" evidence="4">
    <location>
        <begin position="24"/>
        <end position="181"/>
    </location>
</feature>
<dbReference type="RefSeq" id="XP_039121556.1">
    <property type="nucleotide sequence ID" value="XM_039265622.1"/>
</dbReference>
<dbReference type="Gene3D" id="1.20.140.40">
    <property type="entry name" value="Invertase/pectin methylesterase inhibitor family protein"/>
    <property type="match status" value="1"/>
</dbReference>
<dbReference type="GO" id="GO:0005576">
    <property type="term" value="C:extracellular region"/>
    <property type="evidence" value="ECO:0007669"/>
    <property type="project" value="UniProtKB-ARBA"/>
</dbReference>
<reference evidence="7" key="1">
    <citation type="submission" date="2025-08" db="UniProtKB">
        <authorList>
            <consortium name="RefSeq"/>
        </authorList>
    </citation>
    <scope>IDENTIFICATION</scope>
</reference>
<dbReference type="CDD" id="cd15795">
    <property type="entry name" value="PMEI-Pla_a_1_like"/>
    <property type="match status" value="1"/>
</dbReference>
<dbReference type="GeneID" id="120258267"/>
<dbReference type="PANTHER" id="PTHR35357:SF8">
    <property type="entry name" value="OS01G0111000 PROTEIN"/>
    <property type="match status" value="1"/>
</dbReference>
<evidence type="ECO:0000256" key="1">
    <source>
        <dbReference type="ARBA" id="ARBA00022729"/>
    </source>
</evidence>
<sequence>MNHHLSPSISLLILIIITTSISSFNISHASIESTCMTATKTSPNVNYDFCLTALESNPKSHSADTKGLAIISTELTSTNATSTKAKIEVMLHHAKDQAIKSILKTCADVYSEMMDNLKFSMDALEGGRYADAVTYLSAALTEPGTCEDSFSEKGVNSLVAQEDKDALDLSAMALAITSSLG</sequence>
<dbReference type="SUPFAM" id="SSF101148">
    <property type="entry name" value="Plant invertase/pectin methylesterase inhibitor"/>
    <property type="match status" value="1"/>
</dbReference>
<protein>
    <submittedName>
        <fullName evidence="7">Invertase inhibitor</fullName>
    </submittedName>
</protein>
<gene>
    <name evidence="7" type="primary">LOC120258267</name>
</gene>